<protein>
    <submittedName>
        <fullName evidence="2">Uncharacterized protein</fullName>
    </submittedName>
</protein>
<proteinExistence type="predicted"/>
<dbReference type="AlphaFoldDB" id="A0AAE1TNW5"/>
<organism evidence="2 4">
    <name type="scientific">Petrolisthes manimaculis</name>
    <dbReference type="NCBI Taxonomy" id="1843537"/>
    <lineage>
        <taxon>Eukaryota</taxon>
        <taxon>Metazoa</taxon>
        <taxon>Ecdysozoa</taxon>
        <taxon>Arthropoda</taxon>
        <taxon>Crustacea</taxon>
        <taxon>Multicrustacea</taxon>
        <taxon>Malacostraca</taxon>
        <taxon>Eumalacostraca</taxon>
        <taxon>Eucarida</taxon>
        <taxon>Decapoda</taxon>
        <taxon>Pleocyemata</taxon>
        <taxon>Anomura</taxon>
        <taxon>Galatheoidea</taxon>
        <taxon>Porcellanidae</taxon>
        <taxon>Petrolisthes</taxon>
    </lineage>
</organism>
<gene>
    <name evidence="3" type="ORF">Pmani_020763</name>
    <name evidence="2" type="ORF">Pmani_034935</name>
</gene>
<keyword evidence="4" id="KW-1185">Reference proteome</keyword>
<dbReference type="EMBL" id="JAWZYT010004878">
    <property type="protein sequence ID" value="KAK4292292.1"/>
    <property type="molecule type" value="Genomic_DNA"/>
</dbReference>
<sequence length="167" mass="18586">MQTLCSTTPFTSSEPHNPLTNPTVPLPLHPTVPPPEHQSLIPPRPVPPSRQSYRLSYFFMTKPFPRQLSTQLPSHLPQYPPNLVLLRYPASTLTHDAKPRYLPTYLSSSPYLSHPFHTCPPFHTCLPPSTPVSHLPHLTISPSQLCLPLPNLSPPPTLLEAISHAPN</sequence>
<feature type="compositionally biased region" description="Pro residues" evidence="1">
    <location>
        <begin position="24"/>
        <end position="46"/>
    </location>
</feature>
<dbReference type="Proteomes" id="UP001292094">
    <property type="component" value="Unassembled WGS sequence"/>
</dbReference>
<evidence type="ECO:0000313" key="3">
    <source>
        <dbReference type="EMBL" id="KAK4307474.1"/>
    </source>
</evidence>
<feature type="compositionally biased region" description="Polar residues" evidence="1">
    <location>
        <begin position="1"/>
        <end position="14"/>
    </location>
</feature>
<accession>A0AAE1TNW5</accession>
<reference evidence="2" key="1">
    <citation type="submission" date="2023-11" db="EMBL/GenBank/DDBJ databases">
        <title>Genome assemblies of two species of porcelain crab, Petrolisthes cinctipes and Petrolisthes manimaculis (Anomura: Porcellanidae).</title>
        <authorList>
            <person name="Angst P."/>
        </authorList>
    </citation>
    <scope>NUCLEOTIDE SEQUENCE</scope>
    <source>
        <strain evidence="2">PB745_02</strain>
        <tissue evidence="2">Gill</tissue>
    </source>
</reference>
<comment type="caution">
    <text evidence="2">The sequence shown here is derived from an EMBL/GenBank/DDBJ whole genome shotgun (WGS) entry which is preliminary data.</text>
</comment>
<name>A0AAE1TNW5_9EUCA</name>
<evidence type="ECO:0000313" key="2">
    <source>
        <dbReference type="EMBL" id="KAK4292292.1"/>
    </source>
</evidence>
<evidence type="ECO:0000313" key="4">
    <source>
        <dbReference type="Proteomes" id="UP001292094"/>
    </source>
</evidence>
<evidence type="ECO:0000256" key="1">
    <source>
        <dbReference type="SAM" id="MobiDB-lite"/>
    </source>
</evidence>
<feature type="region of interest" description="Disordered" evidence="1">
    <location>
        <begin position="1"/>
        <end position="46"/>
    </location>
</feature>
<dbReference type="EMBL" id="JAWZYT010001998">
    <property type="protein sequence ID" value="KAK4307474.1"/>
    <property type="molecule type" value="Genomic_DNA"/>
</dbReference>